<name>A0A2V5HSL7_9EURO</name>
<evidence type="ECO:0000313" key="2">
    <source>
        <dbReference type="EMBL" id="PYI25682.1"/>
    </source>
</evidence>
<reference evidence="2 3" key="1">
    <citation type="submission" date="2018-02" db="EMBL/GenBank/DDBJ databases">
        <title>The genomes of Aspergillus section Nigri reveals drivers in fungal speciation.</title>
        <authorList>
            <consortium name="DOE Joint Genome Institute"/>
            <person name="Vesth T.C."/>
            <person name="Nybo J."/>
            <person name="Theobald S."/>
            <person name="Brandl J."/>
            <person name="Frisvad J.C."/>
            <person name="Nielsen K.F."/>
            <person name="Lyhne E.K."/>
            <person name="Kogle M.E."/>
            <person name="Kuo A."/>
            <person name="Riley R."/>
            <person name="Clum A."/>
            <person name="Nolan M."/>
            <person name="Lipzen A."/>
            <person name="Salamov A."/>
            <person name="Henrissat B."/>
            <person name="Wiebenga A."/>
            <person name="De vries R.P."/>
            <person name="Grigoriev I.V."/>
            <person name="Mortensen U.H."/>
            <person name="Andersen M.R."/>
            <person name="Baker S.E."/>
        </authorList>
    </citation>
    <scope>NUCLEOTIDE SEQUENCE [LARGE SCALE GENOMIC DNA]</scope>
    <source>
        <strain evidence="2 3">CBS 114.80</strain>
    </source>
</reference>
<keyword evidence="3" id="KW-1185">Reference proteome</keyword>
<dbReference type="AlphaFoldDB" id="A0A2V5HSL7"/>
<feature type="region of interest" description="Disordered" evidence="1">
    <location>
        <begin position="1"/>
        <end position="70"/>
    </location>
</feature>
<evidence type="ECO:0000313" key="3">
    <source>
        <dbReference type="Proteomes" id="UP000248817"/>
    </source>
</evidence>
<dbReference type="Proteomes" id="UP000248817">
    <property type="component" value="Unassembled WGS sequence"/>
</dbReference>
<dbReference type="EMBL" id="KZ825632">
    <property type="protein sequence ID" value="PYI25682.1"/>
    <property type="molecule type" value="Genomic_DNA"/>
</dbReference>
<feature type="compositionally biased region" description="Pro residues" evidence="1">
    <location>
        <begin position="45"/>
        <end position="54"/>
    </location>
</feature>
<evidence type="ECO:0000256" key="1">
    <source>
        <dbReference type="SAM" id="MobiDB-lite"/>
    </source>
</evidence>
<sequence>MGIQVDGNSAKAASSTMKSPTVAMVTIDRSPASLQRPVEATPPSSSRPPAPQPPDKTKTPSDPALPDPNLINPRLLINGACIYERHLPGDAYITARIQRLQHGYYSSPAVSNQDADHVDFLGVTFVFHSPNTLSHRFKAATIRASVHGSRDSPSSGAAGRARHNPRFLMHAPHLLYGAVSPETMQWNYSLSGSLGVADLPLIASLSPSGGINGRYKRYEMMRIQGSVRSRRSPRGREYDVEAGEIVWSLEENTLQRSGLPREFTFAMLIRKPRAESRVQFALEIEPVLQSWVGSYPGLLLGLPRYKPVRRRPVDFRMQVGQRFEPVTPNRGFNFAALESSFDDYVHMPGRKFSTGISPDGGIFQDDNEIRRDVTRDVTMIDPLGGVAKIPAPANAAWELARRTALDQAAVPSMAGFDPGSFTMRLLLDNDQSTKHTQVASELTTMRGTAEESGSVLGENPQTPLLFTFPNTAPRSGRFPLQENLPEGPDSKRWRDRSLCIA</sequence>
<protein>
    <submittedName>
        <fullName evidence="2">Uncharacterized protein</fullName>
    </submittedName>
</protein>
<organism evidence="2 3">
    <name type="scientific">Aspergillus indologenus CBS 114.80</name>
    <dbReference type="NCBI Taxonomy" id="1450541"/>
    <lineage>
        <taxon>Eukaryota</taxon>
        <taxon>Fungi</taxon>
        <taxon>Dikarya</taxon>
        <taxon>Ascomycota</taxon>
        <taxon>Pezizomycotina</taxon>
        <taxon>Eurotiomycetes</taxon>
        <taxon>Eurotiomycetidae</taxon>
        <taxon>Eurotiales</taxon>
        <taxon>Aspergillaceae</taxon>
        <taxon>Aspergillus</taxon>
        <taxon>Aspergillus subgen. Circumdati</taxon>
    </lineage>
</organism>
<gene>
    <name evidence="2" type="ORF">BP00DRAFT_440572</name>
</gene>
<proteinExistence type="predicted"/>
<accession>A0A2V5HSL7</accession>